<dbReference type="RefSeq" id="WP_246106456.1">
    <property type="nucleotide sequence ID" value="NZ_VFPA01000001.1"/>
</dbReference>
<evidence type="ECO:0000259" key="4">
    <source>
        <dbReference type="PROSITE" id="PS51462"/>
    </source>
</evidence>
<gene>
    <name evidence="5" type="ORF">FB558_3138</name>
</gene>
<evidence type="ECO:0000256" key="2">
    <source>
        <dbReference type="ARBA" id="ARBA00022801"/>
    </source>
</evidence>
<evidence type="ECO:0000256" key="1">
    <source>
        <dbReference type="ARBA" id="ARBA00005582"/>
    </source>
</evidence>
<evidence type="ECO:0000313" key="5">
    <source>
        <dbReference type="EMBL" id="TQM16328.1"/>
    </source>
</evidence>
<proteinExistence type="inferred from homology"/>
<organism evidence="5 6">
    <name type="scientific">Pseudonocardia kunmingensis</name>
    <dbReference type="NCBI Taxonomy" id="630975"/>
    <lineage>
        <taxon>Bacteria</taxon>
        <taxon>Bacillati</taxon>
        <taxon>Actinomycetota</taxon>
        <taxon>Actinomycetes</taxon>
        <taxon>Pseudonocardiales</taxon>
        <taxon>Pseudonocardiaceae</taxon>
        <taxon>Pseudonocardia</taxon>
    </lineage>
</organism>
<dbReference type="Proteomes" id="UP000315677">
    <property type="component" value="Unassembled WGS sequence"/>
</dbReference>
<name>A0A543E3Z6_9PSEU</name>
<dbReference type="InterPro" id="IPR000086">
    <property type="entry name" value="NUDIX_hydrolase_dom"/>
</dbReference>
<protein>
    <submittedName>
        <fullName evidence="5">8-oxo-dGTP diphosphatase</fullName>
    </submittedName>
</protein>
<dbReference type="InterPro" id="IPR020476">
    <property type="entry name" value="Nudix_hydrolase"/>
</dbReference>
<keyword evidence="6" id="KW-1185">Reference proteome</keyword>
<reference evidence="5 6" key="1">
    <citation type="submission" date="2019-06" db="EMBL/GenBank/DDBJ databases">
        <title>Sequencing the genomes of 1000 actinobacteria strains.</title>
        <authorList>
            <person name="Klenk H.-P."/>
        </authorList>
    </citation>
    <scope>NUCLEOTIDE SEQUENCE [LARGE SCALE GENOMIC DNA]</scope>
    <source>
        <strain evidence="5 6">DSM 45301</strain>
    </source>
</reference>
<dbReference type="Pfam" id="PF00293">
    <property type="entry name" value="NUDIX"/>
    <property type="match status" value="1"/>
</dbReference>
<evidence type="ECO:0000256" key="3">
    <source>
        <dbReference type="RuleBase" id="RU003476"/>
    </source>
</evidence>
<keyword evidence="2 3" id="KW-0378">Hydrolase</keyword>
<dbReference type="EMBL" id="VFPA01000001">
    <property type="protein sequence ID" value="TQM16328.1"/>
    <property type="molecule type" value="Genomic_DNA"/>
</dbReference>
<dbReference type="InterPro" id="IPR015797">
    <property type="entry name" value="NUDIX_hydrolase-like_dom_sf"/>
</dbReference>
<dbReference type="PANTHER" id="PTHR16099">
    <property type="entry name" value="8-OXO-DGTP DIPHOSPHATES NUDT15"/>
    <property type="match status" value="1"/>
</dbReference>
<dbReference type="SUPFAM" id="SSF55811">
    <property type="entry name" value="Nudix"/>
    <property type="match status" value="1"/>
</dbReference>
<dbReference type="PRINTS" id="PR00502">
    <property type="entry name" value="NUDIXFAMILY"/>
</dbReference>
<dbReference type="AlphaFoldDB" id="A0A543E3Z6"/>
<dbReference type="Gene3D" id="3.90.79.10">
    <property type="entry name" value="Nucleoside Triphosphate Pyrophosphohydrolase"/>
    <property type="match status" value="1"/>
</dbReference>
<comment type="similarity">
    <text evidence="1 3">Belongs to the Nudix hydrolase family.</text>
</comment>
<dbReference type="PROSITE" id="PS51462">
    <property type="entry name" value="NUDIX"/>
    <property type="match status" value="1"/>
</dbReference>
<dbReference type="PROSITE" id="PS00893">
    <property type="entry name" value="NUDIX_BOX"/>
    <property type="match status" value="1"/>
</dbReference>
<comment type="caution">
    <text evidence="5">The sequence shown here is derived from an EMBL/GenBank/DDBJ whole genome shotgun (WGS) entry which is preliminary data.</text>
</comment>
<evidence type="ECO:0000313" key="6">
    <source>
        <dbReference type="Proteomes" id="UP000315677"/>
    </source>
</evidence>
<accession>A0A543E3Z6</accession>
<dbReference type="CDD" id="cd04678">
    <property type="entry name" value="NUDIX_MTH2_Nudt15"/>
    <property type="match status" value="1"/>
</dbReference>
<dbReference type="PANTHER" id="PTHR16099:SF5">
    <property type="entry name" value="NUCLEOTIDE TRIPHOSPHATE DIPHOSPHATASE NUDT15"/>
    <property type="match status" value="1"/>
</dbReference>
<feature type="domain" description="Nudix hydrolase" evidence="4">
    <location>
        <begin position="3"/>
        <end position="134"/>
    </location>
</feature>
<sequence>MTRVQVGVGAVVVDGGKVLVMRRAGAHGAGTWGLPGGHQEYGETPEGTAVRETAEETGLEVRPTARLGFTDDPMPDIARHYVTLFIACTPTGGEPRLREPEKATALAWLTPDDLRARREELFAPLRQCLDAGLLQKALT</sequence>
<dbReference type="InterPro" id="IPR020084">
    <property type="entry name" value="NUDIX_hydrolase_CS"/>
</dbReference>
<dbReference type="GO" id="GO:0016787">
    <property type="term" value="F:hydrolase activity"/>
    <property type="evidence" value="ECO:0007669"/>
    <property type="project" value="UniProtKB-KW"/>
</dbReference>